<dbReference type="EMBL" id="JBHMEI010000003">
    <property type="protein sequence ID" value="MFB9201133.1"/>
    <property type="molecule type" value="Genomic_DNA"/>
</dbReference>
<dbReference type="Proteomes" id="UP001589647">
    <property type="component" value="Unassembled WGS sequence"/>
</dbReference>
<evidence type="ECO:0000256" key="1">
    <source>
        <dbReference type="SAM" id="MobiDB-lite"/>
    </source>
</evidence>
<proteinExistence type="predicted"/>
<evidence type="ECO:0000313" key="2">
    <source>
        <dbReference type="EMBL" id="MFB9201133.1"/>
    </source>
</evidence>
<dbReference type="RefSeq" id="WP_189646937.1">
    <property type="nucleotide sequence ID" value="NZ_BMRC01000003.1"/>
</dbReference>
<reference evidence="2 3" key="1">
    <citation type="submission" date="2024-09" db="EMBL/GenBank/DDBJ databases">
        <authorList>
            <person name="Sun Q."/>
            <person name="Mori K."/>
        </authorList>
    </citation>
    <scope>NUCLEOTIDE SEQUENCE [LARGE SCALE GENOMIC DNA]</scope>
    <source>
        <strain evidence="2 3">CCM 3426</strain>
    </source>
</reference>
<keyword evidence="3" id="KW-1185">Reference proteome</keyword>
<protein>
    <submittedName>
        <fullName evidence="2">Uncharacterized protein</fullName>
    </submittedName>
</protein>
<accession>A0ABV5I9B6</accession>
<gene>
    <name evidence="2" type="ORF">ACFFV7_08035</name>
</gene>
<organism evidence="2 3">
    <name type="scientific">Nonomuraea spiralis</name>
    <dbReference type="NCBI Taxonomy" id="46182"/>
    <lineage>
        <taxon>Bacteria</taxon>
        <taxon>Bacillati</taxon>
        <taxon>Actinomycetota</taxon>
        <taxon>Actinomycetes</taxon>
        <taxon>Streptosporangiales</taxon>
        <taxon>Streptosporangiaceae</taxon>
        <taxon>Nonomuraea</taxon>
    </lineage>
</organism>
<name>A0ABV5I9B6_9ACTN</name>
<evidence type="ECO:0000313" key="3">
    <source>
        <dbReference type="Proteomes" id="UP001589647"/>
    </source>
</evidence>
<feature type="region of interest" description="Disordered" evidence="1">
    <location>
        <begin position="82"/>
        <end position="103"/>
    </location>
</feature>
<comment type="caution">
    <text evidence="2">The sequence shown here is derived from an EMBL/GenBank/DDBJ whole genome shotgun (WGS) entry which is preliminary data.</text>
</comment>
<sequence length="103" mass="11024">METLTYRGEKANLQVLAEEIAADPVLKQHCVSEIQITDAAEQGSLRYGAWAEITVAIASGVATNAIYDGLRYLVSRARDRGVVTEVDPQSGDDGPTGTDASRE</sequence>